<evidence type="ECO:0000313" key="2">
    <source>
        <dbReference type="Proteomes" id="UP000014216"/>
    </source>
</evidence>
<dbReference type="AlphaFoldDB" id="S0G191"/>
<name>S0G191_9BACT</name>
<accession>S0G191</accession>
<sequence length="116" mass="13125">MADKQKQTVTFEYIKSCDYKVYRIHGAVAGANAYGDLIMNLFSERTAIPNKTTHEIQENGQLNPRPIKEEKKNSVIRDVLFGISLNAETARSLGEFFIDKANALEKDFPDKNKEGE</sequence>
<proteinExistence type="predicted"/>
<gene>
    <name evidence="1" type="ORF">Dpo_5c01170</name>
</gene>
<dbReference type="RefSeq" id="WP_006966282.1">
    <property type="nucleotide sequence ID" value="NZ_APJX01000005.1"/>
</dbReference>
<reference evidence="1 2" key="1">
    <citation type="journal article" date="2013" name="Genome Announc.">
        <title>Draft Genome Sequence of Desulfotignum phosphitoxidans DSM 13687 Strain FiPS-3.</title>
        <authorList>
            <person name="Poehlein A."/>
            <person name="Daniel R."/>
            <person name="Simeonova D.D."/>
        </authorList>
    </citation>
    <scope>NUCLEOTIDE SEQUENCE [LARGE SCALE GENOMIC DNA]</scope>
    <source>
        <strain evidence="1 2">DSM 13687</strain>
    </source>
</reference>
<comment type="caution">
    <text evidence="1">The sequence shown here is derived from an EMBL/GenBank/DDBJ whole genome shotgun (WGS) entry which is preliminary data.</text>
</comment>
<dbReference type="EMBL" id="APJX01000005">
    <property type="protein sequence ID" value="EMS79194.1"/>
    <property type="molecule type" value="Genomic_DNA"/>
</dbReference>
<protein>
    <submittedName>
        <fullName evidence="1">Uncharacterized protein</fullName>
    </submittedName>
</protein>
<organism evidence="1 2">
    <name type="scientific">Desulfotignum phosphitoxidans DSM 13687</name>
    <dbReference type="NCBI Taxonomy" id="1286635"/>
    <lineage>
        <taxon>Bacteria</taxon>
        <taxon>Pseudomonadati</taxon>
        <taxon>Thermodesulfobacteriota</taxon>
        <taxon>Desulfobacteria</taxon>
        <taxon>Desulfobacterales</taxon>
        <taxon>Desulfobacteraceae</taxon>
        <taxon>Desulfotignum</taxon>
    </lineage>
</organism>
<evidence type="ECO:0000313" key="1">
    <source>
        <dbReference type="EMBL" id="EMS79194.1"/>
    </source>
</evidence>
<keyword evidence="2" id="KW-1185">Reference proteome</keyword>
<dbReference type="Proteomes" id="UP000014216">
    <property type="component" value="Unassembled WGS sequence"/>
</dbReference>
<dbReference type="OrthoDB" id="27512at213118"/>